<dbReference type="Proteomes" id="UP000023152">
    <property type="component" value="Unassembled WGS sequence"/>
</dbReference>
<dbReference type="OrthoDB" id="239701at2759"/>
<dbReference type="GO" id="GO:0004842">
    <property type="term" value="F:ubiquitin-protein transferase activity"/>
    <property type="evidence" value="ECO:0007669"/>
    <property type="project" value="InterPro"/>
</dbReference>
<dbReference type="AlphaFoldDB" id="X6PB73"/>
<evidence type="ECO:0000259" key="4">
    <source>
        <dbReference type="PROSITE" id="PS50237"/>
    </source>
</evidence>
<evidence type="ECO:0000313" key="6">
    <source>
        <dbReference type="Proteomes" id="UP000023152"/>
    </source>
</evidence>
<dbReference type="SUPFAM" id="SSF49899">
    <property type="entry name" value="Concanavalin A-like lectins/glucanases"/>
    <property type="match status" value="1"/>
</dbReference>
<evidence type="ECO:0000313" key="5">
    <source>
        <dbReference type="EMBL" id="ETO35324.1"/>
    </source>
</evidence>
<keyword evidence="6" id="KW-1185">Reference proteome</keyword>
<protein>
    <recommendedName>
        <fullName evidence="4">HECT domain-containing protein</fullName>
    </recommendedName>
</protein>
<dbReference type="Pfam" id="PF13385">
    <property type="entry name" value="Laminin_G_3"/>
    <property type="match status" value="1"/>
</dbReference>
<dbReference type="PROSITE" id="PS50237">
    <property type="entry name" value="HECT"/>
    <property type="match status" value="1"/>
</dbReference>
<dbReference type="Gene3D" id="3.90.1750.10">
    <property type="entry name" value="Hect, E3 ligase catalytic domains"/>
    <property type="match status" value="1"/>
</dbReference>
<evidence type="ECO:0000256" key="2">
    <source>
        <dbReference type="PROSITE-ProRule" id="PRU00104"/>
    </source>
</evidence>
<dbReference type="InterPro" id="IPR000569">
    <property type="entry name" value="HECT_dom"/>
</dbReference>
<accession>X6PB73</accession>
<dbReference type="InterPro" id="IPR013320">
    <property type="entry name" value="ConA-like_dom_sf"/>
</dbReference>
<dbReference type="SUPFAM" id="SSF56204">
    <property type="entry name" value="Hect, E3 ligase catalytic domain"/>
    <property type="match status" value="1"/>
</dbReference>
<reference evidence="5 6" key="1">
    <citation type="journal article" date="2013" name="Curr. Biol.">
        <title>The Genome of the Foraminiferan Reticulomyxa filosa.</title>
        <authorList>
            <person name="Glockner G."/>
            <person name="Hulsmann N."/>
            <person name="Schleicher M."/>
            <person name="Noegel A.A."/>
            <person name="Eichinger L."/>
            <person name="Gallinger C."/>
            <person name="Pawlowski J."/>
            <person name="Sierra R."/>
            <person name="Euteneuer U."/>
            <person name="Pillet L."/>
            <person name="Moustafa A."/>
            <person name="Platzer M."/>
            <person name="Groth M."/>
            <person name="Szafranski K."/>
            <person name="Schliwa M."/>
        </authorList>
    </citation>
    <scope>NUCLEOTIDE SEQUENCE [LARGE SCALE GENOMIC DNA]</scope>
</reference>
<proteinExistence type="predicted"/>
<evidence type="ECO:0000256" key="1">
    <source>
        <dbReference type="ARBA" id="ARBA00022786"/>
    </source>
</evidence>
<feature type="compositionally biased region" description="Polar residues" evidence="3">
    <location>
        <begin position="99"/>
        <end position="112"/>
    </location>
</feature>
<dbReference type="PANTHER" id="PTHR46654">
    <property type="entry name" value="E3 UBIQUITIN-PROTEIN LIGASE HECTD3"/>
    <property type="match status" value="1"/>
</dbReference>
<dbReference type="Gene3D" id="2.60.120.200">
    <property type="match status" value="1"/>
</dbReference>
<comment type="caution">
    <text evidence="5">The sequence shown here is derived from an EMBL/GenBank/DDBJ whole genome shotgun (WGS) entry which is preliminary data.</text>
</comment>
<feature type="region of interest" description="Disordered" evidence="3">
    <location>
        <begin position="99"/>
        <end position="126"/>
    </location>
</feature>
<dbReference type="InterPro" id="IPR035983">
    <property type="entry name" value="Hect_E3_ubiquitin_ligase"/>
</dbReference>
<comment type="caution">
    <text evidence="2">Lacks conserved residue(s) required for the propagation of feature annotation.</text>
</comment>
<organism evidence="5 6">
    <name type="scientific">Reticulomyxa filosa</name>
    <dbReference type="NCBI Taxonomy" id="46433"/>
    <lineage>
        <taxon>Eukaryota</taxon>
        <taxon>Sar</taxon>
        <taxon>Rhizaria</taxon>
        <taxon>Retaria</taxon>
        <taxon>Foraminifera</taxon>
        <taxon>Monothalamids</taxon>
        <taxon>Reticulomyxidae</taxon>
        <taxon>Reticulomyxa</taxon>
    </lineage>
</organism>
<gene>
    <name evidence="5" type="ORF">RFI_01738</name>
</gene>
<sequence length="715" mass="80291">MIIFPDLFSHDPDSSRPLTDKELKIEYEIFRNVYDESLHDIRVDILKTRKLVQKSDTQIYIAAEQSTFDRVIEMSLLTLAVHQTLPVENPRHMLTSLASNSASTQPRSTDGNSNRPVRPSSSSSNDLLSVEIARPPKVIKNEGYRLPPLFLGEVARAIQVSDSHYSVVSHLGPVVLTESDECVSGRSCPTGGVGEIHEFTVILWMYLEKKGSENTEMARNIFRKGDRNSNSLLPLICLTGGTKKNTIQVQVTTKGNNRITLTHDGEDIKPRVWRHIAVTGNAIGVKLYVDGKLVQKQRTNGPLKHNSDPIYLGKCPPGVDSTYSTQPTVKSLGVNGSVLDCRYYLRCLQDKAIIRYKSETQMLTKSSVPKIQFQSSRDPDSETKLSLQYFRDVAAYKVPEFDPGRWGSSLGTNLDNEVITMFEACYQQAAMHELREVWKLVAGSANVDANGNPVDNGNEREVRNALRHLSQLNIVAHSLNPDSKLLERHDALSDIDLQTLKRRFFMLQMLNHKMKTIFPLVDFTQVGLSWSLASRLCGLRSLIFTDLKRQPWQNVLQQTSSNHRTSVLVNRLKALRTRERASTNALNAIEAAKKSVFGQVYRILNFVKPVYLRCSANQRPWSIVYEGEGGTDAGGLFRDSLSAICADLQSDYLPLFVKCPNSRGYGDNQEKWIPNPVCTSSLQLSMYTFVGKLMGTAIRGNTISTWTYRQLCGNR</sequence>
<feature type="domain" description="HECT" evidence="4">
    <location>
        <begin position="608"/>
        <end position="703"/>
    </location>
</feature>
<dbReference type="EMBL" id="ASPP01001726">
    <property type="protein sequence ID" value="ETO35324.1"/>
    <property type="molecule type" value="Genomic_DNA"/>
</dbReference>
<dbReference type="InterPro" id="IPR042469">
    <property type="entry name" value="HECTD3"/>
</dbReference>
<name>X6PB73_RETFI</name>
<evidence type="ECO:0000256" key="3">
    <source>
        <dbReference type="SAM" id="MobiDB-lite"/>
    </source>
</evidence>
<keyword evidence="1 2" id="KW-0833">Ubl conjugation pathway</keyword>
<dbReference type="PANTHER" id="PTHR46654:SF1">
    <property type="entry name" value="E3 UBIQUITIN-PROTEIN LIGASE HECTD3"/>
    <property type="match status" value="1"/>
</dbReference>
<feature type="compositionally biased region" description="Low complexity" evidence="3">
    <location>
        <begin position="113"/>
        <end position="126"/>
    </location>
</feature>